<comment type="caution">
    <text evidence="4">The sequence shown here is derived from an EMBL/GenBank/DDBJ whole genome shotgun (WGS) entry which is preliminary data.</text>
</comment>
<evidence type="ECO:0000259" key="3">
    <source>
        <dbReference type="Pfam" id="PF00930"/>
    </source>
</evidence>
<keyword evidence="4" id="KW-0645">Protease</keyword>
<feature type="domain" description="Dipeptidylpeptidase IV N-terminal" evidence="3">
    <location>
        <begin position="44"/>
        <end position="391"/>
    </location>
</feature>
<keyword evidence="4" id="KW-0031">Aminopeptidase</keyword>
<keyword evidence="4" id="KW-0378">Hydrolase</keyword>
<dbReference type="InterPro" id="IPR001375">
    <property type="entry name" value="Peptidase_S9_cat"/>
</dbReference>
<dbReference type="PANTHER" id="PTHR11731:SF118">
    <property type="entry name" value="BLR1971 PROTEIN"/>
    <property type="match status" value="1"/>
</dbReference>
<feature type="domain" description="Peptidase S9 prolyl oligopeptidase catalytic" evidence="2">
    <location>
        <begin position="478"/>
        <end position="674"/>
    </location>
</feature>
<organism evidence="4 5">
    <name type="scientific">Crossiella equi</name>
    <dbReference type="NCBI Taxonomy" id="130796"/>
    <lineage>
        <taxon>Bacteria</taxon>
        <taxon>Bacillati</taxon>
        <taxon>Actinomycetota</taxon>
        <taxon>Actinomycetes</taxon>
        <taxon>Pseudonocardiales</taxon>
        <taxon>Pseudonocardiaceae</taxon>
        <taxon>Crossiella</taxon>
    </lineage>
</organism>
<dbReference type="GO" id="GO:0004177">
    <property type="term" value="F:aminopeptidase activity"/>
    <property type="evidence" value="ECO:0007669"/>
    <property type="project" value="UniProtKB-KW"/>
</dbReference>
<sequence>MTAEVALGAYATAEELLRHNRADLVRAASITPDWQDDGRFTYVVDGQTWLVDPAAGTREPVAERIQDPGRGLDVPSPDGKWAVIRKGHDLWVRPLPEGESRPLTTDGEAGHEYGDRGLTPWSLLRKLGVPALPPAVAWSPDSTRVLTNRGDLRGVGERGLVDHAPAGGGAPETRLVPIAYPGDQTVPTTRLYVLHVATGEAVPMRGEPSQMPVFAPVHWNWAWWSPDGAWVYFLCQSRDQRSLSLRRMDPATGEVVDVVTETGPTRVEPGQLPAAKPLVRVLRDGRVLWYSQRDGWGHLYLYSPAGEPLGQLTSGEWPVQDILHVDEDAEVVYFLAAGLVEEDPYRRAVCRVSLSGNGFARITEDCLDHAVTVPPHARYFLDSASTVAQPPVLTVRSWSGEVLVELERTDVSALLATGWTPPERFRVKAADGETDLYGVLHRPHGLDPARRYPVIDNIYPGPQVMRVLPSFDQGFLAKEVESLAALGFAVVALDGRGTPGRSKAFHDASYGRLCDAGNLADHVAAIQELARTRPWLDTSRVGIYGHSGGGYATTRALLTHPDFFRVGVALAGPQDLRLYMHGWGEGYDGPYEEEVYRNSSNVELADRLRGKLLLVHGGVDDNVLPHHTLRLVERLVEADRDVDLLLVPGGEHALLGYDHHVTRRLWDYFVRHLQGATPPPYRLRKVPLSLEVLRAMAS</sequence>
<evidence type="ECO:0000259" key="2">
    <source>
        <dbReference type="Pfam" id="PF00326"/>
    </source>
</evidence>
<dbReference type="Pfam" id="PF00326">
    <property type="entry name" value="Peptidase_S9"/>
    <property type="match status" value="1"/>
</dbReference>
<feature type="region of interest" description="Disordered" evidence="1">
    <location>
        <begin position="95"/>
        <end position="114"/>
    </location>
</feature>
<evidence type="ECO:0000313" key="5">
    <source>
        <dbReference type="Proteomes" id="UP001519363"/>
    </source>
</evidence>
<keyword evidence="5" id="KW-1185">Reference proteome</keyword>
<dbReference type="RefSeq" id="WP_143343184.1">
    <property type="nucleotide sequence ID" value="NZ_JAGIOO010000001.1"/>
</dbReference>
<dbReference type="SUPFAM" id="SSF53474">
    <property type="entry name" value="alpha/beta-Hydrolases"/>
    <property type="match status" value="1"/>
</dbReference>
<dbReference type="Proteomes" id="UP001519363">
    <property type="component" value="Unassembled WGS sequence"/>
</dbReference>
<dbReference type="Pfam" id="PF00930">
    <property type="entry name" value="DPPIV_N"/>
    <property type="match status" value="1"/>
</dbReference>
<proteinExistence type="predicted"/>
<dbReference type="Gene3D" id="3.40.50.1820">
    <property type="entry name" value="alpha/beta hydrolase"/>
    <property type="match status" value="1"/>
</dbReference>
<protein>
    <submittedName>
        <fullName evidence="4">Dipeptidyl aminopeptidase/acylaminoacyl peptidase</fullName>
    </submittedName>
</protein>
<dbReference type="InterPro" id="IPR002469">
    <property type="entry name" value="Peptidase_S9B_N"/>
</dbReference>
<name>A0ABS5AEC1_9PSEU</name>
<accession>A0ABS5AEC1</accession>
<dbReference type="PANTHER" id="PTHR11731">
    <property type="entry name" value="PROTEASE FAMILY S9B,C DIPEPTIDYL-PEPTIDASE IV-RELATED"/>
    <property type="match status" value="1"/>
</dbReference>
<dbReference type="SUPFAM" id="SSF82171">
    <property type="entry name" value="DPP6 N-terminal domain-like"/>
    <property type="match status" value="1"/>
</dbReference>
<evidence type="ECO:0000256" key="1">
    <source>
        <dbReference type="SAM" id="MobiDB-lite"/>
    </source>
</evidence>
<dbReference type="EMBL" id="JAGIOO010000001">
    <property type="protein sequence ID" value="MBP2474929.1"/>
    <property type="molecule type" value="Genomic_DNA"/>
</dbReference>
<evidence type="ECO:0000313" key="4">
    <source>
        <dbReference type="EMBL" id="MBP2474929.1"/>
    </source>
</evidence>
<dbReference type="Gene3D" id="2.140.10.30">
    <property type="entry name" value="Dipeptidylpeptidase IV, N-terminal domain"/>
    <property type="match status" value="1"/>
</dbReference>
<dbReference type="InterPro" id="IPR050278">
    <property type="entry name" value="Serine_Prot_S9B/DPPIV"/>
</dbReference>
<gene>
    <name evidence="4" type="ORF">JOF53_003801</name>
</gene>
<dbReference type="InterPro" id="IPR029058">
    <property type="entry name" value="AB_hydrolase_fold"/>
</dbReference>
<reference evidence="4 5" key="1">
    <citation type="submission" date="2021-03" db="EMBL/GenBank/DDBJ databases">
        <title>Sequencing the genomes of 1000 actinobacteria strains.</title>
        <authorList>
            <person name="Klenk H.-P."/>
        </authorList>
    </citation>
    <scope>NUCLEOTIDE SEQUENCE [LARGE SCALE GENOMIC DNA]</scope>
    <source>
        <strain evidence="4 5">DSM 44580</strain>
    </source>
</reference>